<protein>
    <recommendedName>
        <fullName evidence="5">Ankyrin</fullName>
    </recommendedName>
</protein>
<feature type="compositionally biased region" description="Low complexity" evidence="2">
    <location>
        <begin position="1"/>
        <end position="70"/>
    </location>
</feature>
<evidence type="ECO:0000256" key="1">
    <source>
        <dbReference type="PROSITE-ProRule" id="PRU00023"/>
    </source>
</evidence>
<organism evidence="3 4">
    <name type="scientific">Apodospora peruviana</name>
    <dbReference type="NCBI Taxonomy" id="516989"/>
    <lineage>
        <taxon>Eukaryota</taxon>
        <taxon>Fungi</taxon>
        <taxon>Dikarya</taxon>
        <taxon>Ascomycota</taxon>
        <taxon>Pezizomycotina</taxon>
        <taxon>Sordariomycetes</taxon>
        <taxon>Sordariomycetidae</taxon>
        <taxon>Sordariales</taxon>
        <taxon>Lasiosphaeriaceae</taxon>
        <taxon>Apodospora</taxon>
    </lineage>
</organism>
<dbReference type="SUPFAM" id="SSF48403">
    <property type="entry name" value="Ankyrin repeat"/>
    <property type="match status" value="1"/>
</dbReference>
<evidence type="ECO:0008006" key="5">
    <source>
        <dbReference type="Google" id="ProtNLM"/>
    </source>
</evidence>
<reference evidence="3" key="1">
    <citation type="journal article" date="2023" name="Mol. Phylogenet. Evol.">
        <title>Genome-scale phylogeny and comparative genomics of the fungal order Sordariales.</title>
        <authorList>
            <person name="Hensen N."/>
            <person name="Bonometti L."/>
            <person name="Westerberg I."/>
            <person name="Brannstrom I.O."/>
            <person name="Guillou S."/>
            <person name="Cros-Aarteil S."/>
            <person name="Calhoun S."/>
            <person name="Haridas S."/>
            <person name="Kuo A."/>
            <person name="Mondo S."/>
            <person name="Pangilinan J."/>
            <person name="Riley R."/>
            <person name="LaButti K."/>
            <person name="Andreopoulos B."/>
            <person name="Lipzen A."/>
            <person name="Chen C."/>
            <person name="Yan M."/>
            <person name="Daum C."/>
            <person name="Ng V."/>
            <person name="Clum A."/>
            <person name="Steindorff A."/>
            <person name="Ohm R.A."/>
            <person name="Martin F."/>
            <person name="Silar P."/>
            <person name="Natvig D.O."/>
            <person name="Lalanne C."/>
            <person name="Gautier V."/>
            <person name="Ament-Velasquez S.L."/>
            <person name="Kruys A."/>
            <person name="Hutchinson M.I."/>
            <person name="Powell A.J."/>
            <person name="Barry K."/>
            <person name="Miller A.N."/>
            <person name="Grigoriev I.V."/>
            <person name="Debuchy R."/>
            <person name="Gladieux P."/>
            <person name="Hiltunen Thoren M."/>
            <person name="Johannesson H."/>
        </authorList>
    </citation>
    <scope>NUCLEOTIDE SEQUENCE</scope>
    <source>
        <strain evidence="3">CBS 118394</strain>
    </source>
</reference>
<keyword evidence="1" id="KW-0040">ANK repeat</keyword>
<reference evidence="3" key="2">
    <citation type="submission" date="2023-06" db="EMBL/GenBank/DDBJ databases">
        <authorList>
            <consortium name="Lawrence Berkeley National Laboratory"/>
            <person name="Haridas S."/>
            <person name="Hensen N."/>
            <person name="Bonometti L."/>
            <person name="Westerberg I."/>
            <person name="Brannstrom I.O."/>
            <person name="Guillou S."/>
            <person name="Cros-Aarteil S."/>
            <person name="Calhoun S."/>
            <person name="Kuo A."/>
            <person name="Mondo S."/>
            <person name="Pangilinan J."/>
            <person name="Riley R."/>
            <person name="Labutti K."/>
            <person name="Andreopoulos B."/>
            <person name="Lipzen A."/>
            <person name="Chen C."/>
            <person name="Yanf M."/>
            <person name="Daum C."/>
            <person name="Ng V."/>
            <person name="Clum A."/>
            <person name="Steindorff A."/>
            <person name="Ohm R."/>
            <person name="Martin F."/>
            <person name="Silar P."/>
            <person name="Natvig D."/>
            <person name="Lalanne C."/>
            <person name="Gautier V."/>
            <person name="Ament-Velasquez S.L."/>
            <person name="Kruys A."/>
            <person name="Hutchinson M.I."/>
            <person name="Powell A.J."/>
            <person name="Barry K."/>
            <person name="Miller A.N."/>
            <person name="Grigoriev I.V."/>
            <person name="Debuchy R."/>
            <person name="Gladieux P."/>
            <person name="Thoren M.H."/>
            <person name="Johannesson H."/>
        </authorList>
    </citation>
    <scope>NUCLEOTIDE SEQUENCE</scope>
    <source>
        <strain evidence="3">CBS 118394</strain>
    </source>
</reference>
<evidence type="ECO:0000313" key="3">
    <source>
        <dbReference type="EMBL" id="KAK3315458.1"/>
    </source>
</evidence>
<dbReference type="InterPro" id="IPR036770">
    <property type="entry name" value="Ankyrin_rpt-contain_sf"/>
</dbReference>
<dbReference type="PANTHER" id="PTHR24121">
    <property type="entry name" value="NO MECHANORECEPTOR POTENTIAL C, ISOFORM D-RELATED"/>
    <property type="match status" value="1"/>
</dbReference>
<dbReference type="PROSITE" id="PS50088">
    <property type="entry name" value="ANK_REPEAT"/>
    <property type="match status" value="1"/>
</dbReference>
<feature type="region of interest" description="Disordered" evidence="2">
    <location>
        <begin position="192"/>
        <end position="212"/>
    </location>
</feature>
<comment type="caution">
    <text evidence="3">The sequence shown here is derived from an EMBL/GenBank/DDBJ whole genome shotgun (WGS) entry which is preliminary data.</text>
</comment>
<dbReference type="AlphaFoldDB" id="A0AAE0HYU0"/>
<feature type="repeat" description="ANK" evidence="1">
    <location>
        <begin position="639"/>
        <end position="671"/>
    </location>
</feature>
<accession>A0AAE0HYU0</accession>
<evidence type="ECO:0000256" key="2">
    <source>
        <dbReference type="SAM" id="MobiDB-lite"/>
    </source>
</evidence>
<gene>
    <name evidence="3" type="ORF">B0H66DRAFT_344856</name>
</gene>
<dbReference type="PANTHER" id="PTHR24121:SF23">
    <property type="entry name" value="NO MECHANORECEPTOR POTENTIAL C, ISOFORM H"/>
    <property type="match status" value="1"/>
</dbReference>
<dbReference type="InterPro" id="IPR002110">
    <property type="entry name" value="Ankyrin_rpt"/>
</dbReference>
<keyword evidence="4" id="KW-1185">Reference proteome</keyword>
<evidence type="ECO:0000313" key="4">
    <source>
        <dbReference type="Proteomes" id="UP001283341"/>
    </source>
</evidence>
<dbReference type="EMBL" id="JAUEDM010000006">
    <property type="protein sequence ID" value="KAK3315458.1"/>
    <property type="molecule type" value="Genomic_DNA"/>
</dbReference>
<sequence>MEFHSPRSYSERTSSSDGPSPTTHTSSSTAASASPPSTTGTSIANIRNGGRPSGNPGRTRGRGRPATARRIWQQPVMQRRLIRLYLYTTESSLNTRQIGRLLSALANLEEEGNHRDDDPASASGLQSEIRSTQYQLSRLLSHGYHNLRPRSRELARERLNSFRLVRDGRVQKNKSSRGYRTVPPTSKYVRRSHELSMRPDLGDRASERSDSMVSGYSLGPESLIGGQFPKTEEGSRRRAARRGIRLSWVRKVLGNSSDHTPSSSVCSEIRSLLSRYSVRSSLISFQSSILPSESIPDFPTGFGEGAAERNSIVIRLCCQFRHDCLHRKVLLTVTTDDIPQPLKGAGEVKNTDLGSKYGRDKWNETALHLTARWAPESTVMTHLIDLLRRAHPSIINVRNIDGDTFMHVLANRWRHQSMIDSAKFDGSQWAALISEANSKGYKFQSCNSNGSNFVAALLPEEDPSVLYAQYHQRIVFALWVLLDINEQQVLSDSLMTPAPYSRTFGHEFVGSKVVRFLRTQELAVARADQDQEIFVAPQFVLRRYIWLLQGLPGSVCHPVISRLHGYLDCQTSGPIASPDVFKDLLEAGADPNDYNDKRQTCIMAIVDKMDKLLLTEKVGVKLIGLLIQYGADLRLLDPEGNTALHYAVRARLPDVVQQLIKTGIPVHAENLNGETAPQIAVRQFEKSERASIENSGVAYGRSQSLLVRLMDATAKQKEKFVAPAPSYFI</sequence>
<dbReference type="SMART" id="SM00248">
    <property type="entry name" value="ANK"/>
    <property type="match status" value="3"/>
</dbReference>
<dbReference type="Pfam" id="PF12796">
    <property type="entry name" value="Ank_2"/>
    <property type="match status" value="1"/>
</dbReference>
<proteinExistence type="predicted"/>
<dbReference type="Proteomes" id="UP001283341">
    <property type="component" value="Unassembled WGS sequence"/>
</dbReference>
<feature type="compositionally biased region" description="Basic and acidic residues" evidence="2">
    <location>
        <begin position="192"/>
        <end position="210"/>
    </location>
</feature>
<dbReference type="Gene3D" id="1.25.40.20">
    <property type="entry name" value="Ankyrin repeat-containing domain"/>
    <property type="match status" value="1"/>
</dbReference>
<name>A0AAE0HYU0_9PEZI</name>
<feature type="region of interest" description="Disordered" evidence="2">
    <location>
        <begin position="1"/>
        <end position="72"/>
    </location>
</feature>
<dbReference type="PROSITE" id="PS50297">
    <property type="entry name" value="ANK_REP_REGION"/>
    <property type="match status" value="1"/>
</dbReference>